<dbReference type="HAMAP" id="MF_00287">
    <property type="entry name" value="BdbC"/>
    <property type="match status" value="1"/>
</dbReference>
<keyword evidence="3" id="KW-0813">Transport</keyword>
<name>A0A1F7U5T7_9BACT</name>
<proteinExistence type="inferred from homology"/>
<evidence type="ECO:0000256" key="4">
    <source>
        <dbReference type="ARBA" id="ARBA00022692"/>
    </source>
</evidence>
<feature type="transmembrane region" description="Helical" evidence="12">
    <location>
        <begin position="43"/>
        <end position="61"/>
    </location>
</feature>
<organism evidence="13 14">
    <name type="scientific">Candidatus Uhrbacteria bacterium RIFCSPHIGHO2_02_FULL_60_10</name>
    <dbReference type="NCBI Taxonomy" id="1802392"/>
    <lineage>
        <taxon>Bacteria</taxon>
        <taxon>Candidatus Uhriibacteriota</taxon>
    </lineage>
</organism>
<sequence>MYHPNVWRTTRPLWIAWGLAVVGTLGSLYFSEWMGFAPCPLCWFQRLGLYPLVVILGLGLWRRDRDVWLYAAPFSLFGLAFAIYHNLLYYGALAGTCSFGSDCTTRQIDWFGFISIPLMSLAAFVVINVMLWLERERHR</sequence>
<comment type="subcellular location">
    <subcellularLocation>
        <location evidence="1">Membrane</location>
        <topology evidence="1">Multi-pass membrane protein</topology>
    </subcellularLocation>
</comment>
<evidence type="ECO:0000256" key="7">
    <source>
        <dbReference type="ARBA" id="ARBA00023002"/>
    </source>
</evidence>
<dbReference type="Pfam" id="PF02600">
    <property type="entry name" value="DsbB"/>
    <property type="match status" value="1"/>
</dbReference>
<evidence type="ECO:0000256" key="5">
    <source>
        <dbReference type="ARBA" id="ARBA00022982"/>
    </source>
</evidence>
<keyword evidence="11" id="KW-0676">Redox-active center</keyword>
<feature type="transmembrane region" description="Helical" evidence="12">
    <location>
        <begin position="68"/>
        <end position="90"/>
    </location>
</feature>
<comment type="similarity">
    <text evidence="2">Belongs to the DsbB family. BdbC subfamily.</text>
</comment>
<dbReference type="SUPFAM" id="SSF158442">
    <property type="entry name" value="DsbB-like"/>
    <property type="match status" value="1"/>
</dbReference>
<keyword evidence="6 12" id="KW-1133">Transmembrane helix</keyword>
<dbReference type="PIRSF" id="PIRSF036659">
    <property type="entry name" value="BdbC"/>
    <property type="match status" value="1"/>
</dbReference>
<reference evidence="13 14" key="1">
    <citation type="journal article" date="2016" name="Nat. Commun.">
        <title>Thousands of microbial genomes shed light on interconnected biogeochemical processes in an aquifer system.</title>
        <authorList>
            <person name="Anantharaman K."/>
            <person name="Brown C.T."/>
            <person name="Hug L.A."/>
            <person name="Sharon I."/>
            <person name="Castelle C.J."/>
            <person name="Probst A.J."/>
            <person name="Thomas B.C."/>
            <person name="Singh A."/>
            <person name="Wilkins M.J."/>
            <person name="Karaoz U."/>
            <person name="Brodie E.L."/>
            <person name="Williams K.H."/>
            <person name="Hubbard S.S."/>
            <person name="Banfield J.F."/>
        </authorList>
    </citation>
    <scope>NUCLEOTIDE SEQUENCE [LARGE SCALE GENOMIC DNA]</scope>
</reference>
<dbReference type="InterPro" id="IPR012187">
    <property type="entry name" value="Disulphide_bond_form_BdbC"/>
</dbReference>
<dbReference type="InterPro" id="IPR023380">
    <property type="entry name" value="DsbB-like_sf"/>
</dbReference>
<feature type="transmembrane region" description="Helical" evidence="12">
    <location>
        <begin position="110"/>
        <end position="133"/>
    </location>
</feature>
<dbReference type="PANTHER" id="PTHR43469:SF1">
    <property type="entry name" value="SPBETA PROPHAGE-DERIVED DISULFIDE BOND FORMATION PROTEIN B"/>
    <property type="match status" value="1"/>
</dbReference>
<accession>A0A1F7U5T7</accession>
<evidence type="ECO:0000256" key="9">
    <source>
        <dbReference type="ARBA" id="ARBA00023157"/>
    </source>
</evidence>
<dbReference type="AlphaFoldDB" id="A0A1F7U5T7"/>
<evidence type="ECO:0000256" key="11">
    <source>
        <dbReference type="ARBA" id="ARBA00023284"/>
    </source>
</evidence>
<dbReference type="InterPro" id="IPR003752">
    <property type="entry name" value="DiS_bond_form_DsbB/BdbC"/>
</dbReference>
<keyword evidence="10" id="KW-0143">Chaperone</keyword>
<dbReference type="GO" id="GO:0015035">
    <property type="term" value="F:protein-disulfide reductase activity"/>
    <property type="evidence" value="ECO:0007669"/>
    <property type="project" value="InterPro"/>
</dbReference>
<keyword evidence="4 12" id="KW-0812">Transmembrane</keyword>
<evidence type="ECO:0000256" key="8">
    <source>
        <dbReference type="ARBA" id="ARBA00023136"/>
    </source>
</evidence>
<evidence type="ECO:0000313" key="14">
    <source>
        <dbReference type="Proteomes" id="UP000177088"/>
    </source>
</evidence>
<dbReference type="EMBL" id="MGEA01000054">
    <property type="protein sequence ID" value="OGL73591.1"/>
    <property type="molecule type" value="Genomic_DNA"/>
</dbReference>
<evidence type="ECO:0000313" key="13">
    <source>
        <dbReference type="EMBL" id="OGL73591.1"/>
    </source>
</evidence>
<feature type="transmembrane region" description="Helical" evidence="12">
    <location>
        <begin position="12"/>
        <end position="31"/>
    </location>
</feature>
<dbReference type="Proteomes" id="UP000177088">
    <property type="component" value="Unassembled WGS sequence"/>
</dbReference>
<evidence type="ECO:0008006" key="15">
    <source>
        <dbReference type="Google" id="ProtNLM"/>
    </source>
</evidence>
<evidence type="ECO:0000256" key="10">
    <source>
        <dbReference type="ARBA" id="ARBA00023186"/>
    </source>
</evidence>
<protein>
    <recommendedName>
        <fullName evidence="15">2-oxoglutarate dehydrogenase</fullName>
    </recommendedName>
</protein>
<keyword evidence="7" id="KW-0560">Oxidoreductase</keyword>
<evidence type="ECO:0000256" key="6">
    <source>
        <dbReference type="ARBA" id="ARBA00022989"/>
    </source>
</evidence>
<keyword evidence="5" id="KW-0249">Electron transport</keyword>
<evidence type="ECO:0000256" key="3">
    <source>
        <dbReference type="ARBA" id="ARBA00022448"/>
    </source>
</evidence>
<evidence type="ECO:0000256" key="2">
    <source>
        <dbReference type="ARBA" id="ARBA00007602"/>
    </source>
</evidence>
<dbReference type="GO" id="GO:0006457">
    <property type="term" value="P:protein folding"/>
    <property type="evidence" value="ECO:0007669"/>
    <property type="project" value="InterPro"/>
</dbReference>
<comment type="caution">
    <text evidence="13">The sequence shown here is derived from an EMBL/GenBank/DDBJ whole genome shotgun (WGS) entry which is preliminary data.</text>
</comment>
<dbReference type="PANTHER" id="PTHR43469">
    <property type="entry name" value="DISULFIDE FORMATION PROTEIN-RELATED"/>
    <property type="match status" value="1"/>
</dbReference>
<evidence type="ECO:0000256" key="1">
    <source>
        <dbReference type="ARBA" id="ARBA00004141"/>
    </source>
</evidence>
<keyword evidence="9" id="KW-1015">Disulfide bond</keyword>
<keyword evidence="8 12" id="KW-0472">Membrane</keyword>
<dbReference type="GO" id="GO:0016020">
    <property type="term" value="C:membrane"/>
    <property type="evidence" value="ECO:0007669"/>
    <property type="project" value="UniProtKB-SubCell"/>
</dbReference>
<dbReference type="Gene3D" id="1.20.1550.10">
    <property type="entry name" value="DsbB-like"/>
    <property type="match status" value="1"/>
</dbReference>
<gene>
    <name evidence="13" type="ORF">A3C96_00235</name>
</gene>
<evidence type="ECO:0000256" key="12">
    <source>
        <dbReference type="SAM" id="Phobius"/>
    </source>
</evidence>